<comment type="function">
    <text evidence="8">Component of the large ribosomal subunit. The ribosome is a large ribonucleoprotein complex responsible for the synthesis of proteins in the cell.</text>
</comment>
<comment type="caution">
    <text evidence="14">The sequence shown here is derived from an EMBL/GenBank/DDBJ whole genome shotgun (WGS) entry which is preliminary data.</text>
</comment>
<feature type="region of interest" description="Disordered" evidence="11">
    <location>
        <begin position="23"/>
        <end position="42"/>
    </location>
</feature>
<dbReference type="Gene3D" id="2.30.30.30">
    <property type="match status" value="1"/>
</dbReference>
<comment type="subcellular location">
    <subcellularLocation>
        <location evidence="1">Cytoplasm</location>
    </subcellularLocation>
</comment>
<accession>A0A8X6TR32</accession>
<evidence type="ECO:0000259" key="12">
    <source>
        <dbReference type="SMART" id="SM01382"/>
    </source>
</evidence>
<comment type="similarity">
    <text evidence="2">Belongs to the universal ribosomal protein uL2 family.</text>
</comment>
<evidence type="ECO:0000256" key="9">
    <source>
        <dbReference type="ARBA" id="ARBA00035242"/>
    </source>
</evidence>
<evidence type="ECO:0000256" key="10">
    <source>
        <dbReference type="ARBA" id="ARBA00035350"/>
    </source>
</evidence>
<dbReference type="InterPro" id="IPR014722">
    <property type="entry name" value="Rib_uL2_dom2"/>
</dbReference>
<dbReference type="InterPro" id="IPR022666">
    <property type="entry name" value="Ribosomal_uL2_RNA-bd_dom"/>
</dbReference>
<reference evidence="14" key="1">
    <citation type="submission" date="2020-08" db="EMBL/GenBank/DDBJ databases">
        <title>Multicomponent nature underlies the extraordinary mechanical properties of spider dragline silk.</title>
        <authorList>
            <person name="Kono N."/>
            <person name="Nakamura H."/>
            <person name="Mori M."/>
            <person name="Yoshida Y."/>
            <person name="Ohtoshi R."/>
            <person name="Malay A.D."/>
            <person name="Moran D.A.P."/>
            <person name="Tomita M."/>
            <person name="Numata K."/>
            <person name="Arakawa K."/>
        </authorList>
    </citation>
    <scope>NUCLEOTIDE SEQUENCE</scope>
</reference>
<dbReference type="InterPro" id="IPR023672">
    <property type="entry name" value="Ribosomal_uL2_arc_euk"/>
</dbReference>
<feature type="domain" description="Large ribosomal subunit protein uL2 C-terminal" evidence="12">
    <location>
        <begin position="301"/>
        <end position="436"/>
    </location>
</feature>
<dbReference type="Gene3D" id="4.10.950.10">
    <property type="entry name" value="Ribosomal protein L2, domain 3"/>
    <property type="match status" value="1"/>
</dbReference>
<evidence type="ECO:0000256" key="3">
    <source>
        <dbReference type="ARBA" id="ARBA00022490"/>
    </source>
</evidence>
<dbReference type="OrthoDB" id="10267824at2759"/>
<dbReference type="InterPro" id="IPR014726">
    <property type="entry name" value="Ribosomal_uL2_dom3"/>
</dbReference>
<feature type="domain" description="Large ribosomal subunit protein uL2 RNA-binding" evidence="13">
    <location>
        <begin position="216"/>
        <end position="295"/>
    </location>
</feature>
<evidence type="ECO:0000256" key="4">
    <source>
        <dbReference type="ARBA" id="ARBA00022730"/>
    </source>
</evidence>
<dbReference type="AlphaFoldDB" id="A0A8X6TR32"/>
<dbReference type="InterPro" id="IPR022669">
    <property type="entry name" value="Ribosomal_uL2_C"/>
</dbReference>
<feature type="region of interest" description="Disordered" evidence="11">
    <location>
        <begin position="413"/>
        <end position="436"/>
    </location>
</feature>
<dbReference type="Pfam" id="PF03947">
    <property type="entry name" value="Ribosomal_L2_C"/>
    <property type="match status" value="1"/>
</dbReference>
<evidence type="ECO:0000256" key="7">
    <source>
        <dbReference type="ARBA" id="ARBA00023274"/>
    </source>
</evidence>
<sequence>MSQIPAQEAAEQHAARLEDARLRVRQSRSATPNVLRSQQRENNRLQMAERCQQGKSYQPYNRLAFRYNPGEDYSLSRHVLIGTMTVVCPYCKALKFSEETKGMCCAAGKIKLPQLREKPEPLKTLLAGYTAESKHFLSNIRKYNSCFQMTSFGAEVITTHFMPTFKVKGQIYHKSGRFPTTSGWTSVVYAQATPAPLSVPRISSAMGRVIRAQRKGAGSVFKSHTKHRKGAPKLRAVDYAERHGYIKGIVKEIIHDPGRGAPLAVVVFRDPYRYKQRKELFIASEGMYTGQFIYCGKKAFLQVGNVLPVGNMPEGTIVCNLEEKSGDRGRLARGSGNYATVISHNVDTKKTRVKLPSGAKKVLPSLNRAMVGIVAGGGRIDKPMLKAGRAYHKYKAKRNSWPKVRGVAMNPVEHPHGGGNHQHIGKASTVRRDASAGRKVGLIAARRTGRIRGGKVSVHGKDD</sequence>
<dbReference type="NCBIfam" id="NF007180">
    <property type="entry name" value="PRK09612.1"/>
    <property type="match status" value="1"/>
</dbReference>
<dbReference type="SMART" id="SM01382">
    <property type="entry name" value="Ribosomal_L2_C"/>
    <property type="match status" value="1"/>
</dbReference>
<dbReference type="FunFam" id="4.10.950.10:FF:000002">
    <property type="entry name" value="60S ribosomal protein L2"/>
    <property type="match status" value="1"/>
</dbReference>
<evidence type="ECO:0000256" key="1">
    <source>
        <dbReference type="ARBA" id="ARBA00004496"/>
    </source>
</evidence>
<dbReference type="PROSITE" id="PS00467">
    <property type="entry name" value="RIBOSOMAL_L2"/>
    <property type="match status" value="1"/>
</dbReference>
<feature type="compositionally biased region" description="Polar residues" evidence="11">
    <location>
        <begin position="27"/>
        <end position="37"/>
    </location>
</feature>
<dbReference type="GO" id="GO:0019843">
    <property type="term" value="F:rRNA binding"/>
    <property type="evidence" value="ECO:0007669"/>
    <property type="project" value="UniProtKB-KW"/>
</dbReference>
<dbReference type="EMBL" id="BMAW01064715">
    <property type="protein sequence ID" value="GFT46650.1"/>
    <property type="molecule type" value="Genomic_DNA"/>
</dbReference>
<dbReference type="GO" id="GO:0002181">
    <property type="term" value="P:cytoplasmic translation"/>
    <property type="evidence" value="ECO:0007669"/>
    <property type="project" value="TreeGrafter"/>
</dbReference>
<dbReference type="InterPro" id="IPR002171">
    <property type="entry name" value="Ribosomal_uL2"/>
</dbReference>
<dbReference type="InterPro" id="IPR012340">
    <property type="entry name" value="NA-bd_OB-fold"/>
</dbReference>
<dbReference type="FunFam" id="2.40.50.140:FF:000581">
    <property type="entry name" value="Ribosomal protein L8"/>
    <property type="match status" value="1"/>
</dbReference>
<proteinExistence type="inferred from homology"/>
<keyword evidence="5" id="KW-0694">RNA-binding</keyword>
<evidence type="ECO:0000256" key="11">
    <source>
        <dbReference type="SAM" id="MobiDB-lite"/>
    </source>
</evidence>
<evidence type="ECO:0000259" key="13">
    <source>
        <dbReference type="SMART" id="SM01383"/>
    </source>
</evidence>
<dbReference type="InterPro" id="IPR008991">
    <property type="entry name" value="Translation_prot_SH3-like_sf"/>
</dbReference>
<keyword evidence="4" id="KW-0699">rRNA-binding</keyword>
<keyword evidence="7" id="KW-0687">Ribonucleoprotein</keyword>
<dbReference type="GO" id="GO:0022625">
    <property type="term" value="C:cytosolic large ribosomal subunit"/>
    <property type="evidence" value="ECO:0007669"/>
    <property type="project" value="TreeGrafter"/>
</dbReference>
<evidence type="ECO:0000256" key="5">
    <source>
        <dbReference type="ARBA" id="ARBA00022884"/>
    </source>
</evidence>
<evidence type="ECO:0000313" key="15">
    <source>
        <dbReference type="Proteomes" id="UP000887013"/>
    </source>
</evidence>
<dbReference type="Gene3D" id="2.40.50.140">
    <property type="entry name" value="Nucleic acid-binding proteins"/>
    <property type="match status" value="1"/>
</dbReference>
<dbReference type="Pfam" id="PF00181">
    <property type="entry name" value="Ribosomal_L2_N"/>
    <property type="match status" value="1"/>
</dbReference>
<evidence type="ECO:0000256" key="2">
    <source>
        <dbReference type="ARBA" id="ARBA00005636"/>
    </source>
</evidence>
<dbReference type="SMART" id="SM01383">
    <property type="entry name" value="Ribosomal_L2"/>
    <property type="match status" value="1"/>
</dbReference>
<evidence type="ECO:0000313" key="14">
    <source>
        <dbReference type="EMBL" id="GFT46650.1"/>
    </source>
</evidence>
<protein>
    <recommendedName>
        <fullName evidence="9">Large ribosomal subunit protein uL2</fullName>
    </recommendedName>
    <alternativeName>
        <fullName evidence="10">60S ribosomal protein L8</fullName>
    </alternativeName>
</protein>
<dbReference type="PANTHER" id="PTHR13691">
    <property type="entry name" value="RIBOSOMAL PROTEIN L2"/>
    <property type="match status" value="1"/>
</dbReference>
<keyword evidence="15" id="KW-1185">Reference proteome</keyword>
<organism evidence="14 15">
    <name type="scientific">Nephila pilipes</name>
    <name type="common">Giant wood spider</name>
    <name type="synonym">Nephila maculata</name>
    <dbReference type="NCBI Taxonomy" id="299642"/>
    <lineage>
        <taxon>Eukaryota</taxon>
        <taxon>Metazoa</taxon>
        <taxon>Ecdysozoa</taxon>
        <taxon>Arthropoda</taxon>
        <taxon>Chelicerata</taxon>
        <taxon>Arachnida</taxon>
        <taxon>Araneae</taxon>
        <taxon>Araneomorphae</taxon>
        <taxon>Entelegynae</taxon>
        <taxon>Araneoidea</taxon>
        <taxon>Nephilidae</taxon>
        <taxon>Nephila</taxon>
    </lineage>
</organism>
<evidence type="ECO:0000256" key="8">
    <source>
        <dbReference type="ARBA" id="ARBA00034092"/>
    </source>
</evidence>
<keyword evidence="6 14" id="KW-0689">Ribosomal protein</keyword>
<dbReference type="Proteomes" id="UP000887013">
    <property type="component" value="Unassembled WGS sequence"/>
</dbReference>
<name>A0A8X6TR32_NEPPI</name>
<evidence type="ECO:0000256" key="6">
    <source>
        <dbReference type="ARBA" id="ARBA00022980"/>
    </source>
</evidence>
<dbReference type="SUPFAM" id="SSF50104">
    <property type="entry name" value="Translation proteins SH3-like domain"/>
    <property type="match status" value="1"/>
</dbReference>
<dbReference type="FunFam" id="2.30.30.30:FF:000006">
    <property type="entry name" value="60S ribosomal protein L8"/>
    <property type="match status" value="1"/>
</dbReference>
<dbReference type="InterPro" id="IPR022671">
    <property type="entry name" value="Ribosomal_uL2_CS"/>
</dbReference>
<gene>
    <name evidence="14" type="primary">RpL8</name>
    <name evidence="14" type="ORF">NPIL_488221</name>
</gene>
<dbReference type="SUPFAM" id="SSF50249">
    <property type="entry name" value="Nucleic acid-binding proteins"/>
    <property type="match status" value="1"/>
</dbReference>
<keyword evidence="3" id="KW-0963">Cytoplasm</keyword>
<dbReference type="GO" id="GO:0003735">
    <property type="term" value="F:structural constituent of ribosome"/>
    <property type="evidence" value="ECO:0007669"/>
    <property type="project" value="InterPro"/>
</dbReference>
<dbReference type="PANTHER" id="PTHR13691:SF16">
    <property type="entry name" value="LARGE RIBOSOMAL SUBUNIT PROTEIN UL2"/>
    <property type="match status" value="1"/>
</dbReference>